<organism evidence="1 2">
    <name type="scientific">Lactuca sativa</name>
    <name type="common">Garden lettuce</name>
    <dbReference type="NCBI Taxonomy" id="4236"/>
    <lineage>
        <taxon>Eukaryota</taxon>
        <taxon>Viridiplantae</taxon>
        <taxon>Streptophyta</taxon>
        <taxon>Embryophyta</taxon>
        <taxon>Tracheophyta</taxon>
        <taxon>Spermatophyta</taxon>
        <taxon>Magnoliopsida</taxon>
        <taxon>eudicotyledons</taxon>
        <taxon>Gunneridae</taxon>
        <taxon>Pentapetalae</taxon>
        <taxon>asterids</taxon>
        <taxon>campanulids</taxon>
        <taxon>Asterales</taxon>
        <taxon>Asteraceae</taxon>
        <taxon>Cichorioideae</taxon>
        <taxon>Cichorieae</taxon>
        <taxon>Lactucinae</taxon>
        <taxon>Lactuca</taxon>
    </lineage>
</organism>
<evidence type="ECO:0000313" key="1">
    <source>
        <dbReference type="EMBL" id="KAJ0225146.1"/>
    </source>
</evidence>
<evidence type="ECO:0008006" key="3">
    <source>
        <dbReference type="Google" id="ProtNLM"/>
    </source>
</evidence>
<comment type="caution">
    <text evidence="1">The sequence shown here is derived from an EMBL/GenBank/DDBJ whole genome shotgun (WGS) entry which is preliminary data.</text>
</comment>
<accession>A0A9R1WMD7</accession>
<dbReference type="EMBL" id="NBSK02000001">
    <property type="protein sequence ID" value="KAJ0225146.1"/>
    <property type="molecule type" value="Genomic_DNA"/>
</dbReference>
<gene>
    <name evidence="1" type="ORF">LSAT_V11C100044590</name>
</gene>
<proteinExistence type="predicted"/>
<dbReference type="Proteomes" id="UP000235145">
    <property type="component" value="Unassembled WGS sequence"/>
</dbReference>
<keyword evidence="2" id="KW-1185">Reference proteome</keyword>
<sequence>MSKGVRQGDPLSPFLFVISKGLNQVMKTAVEKGIFKGIKFPQFNLCLSHLFYIDDASFIGEWSMRNISNLDRVLRCFHISSGLKVSFRKLKSNPCKLGCKRAEPSPSLTKLELDSFNFEEARARARDRFEP</sequence>
<protein>
    <recommendedName>
        <fullName evidence="3">Reverse transcriptase domain-containing protein</fullName>
    </recommendedName>
</protein>
<dbReference type="AlphaFoldDB" id="A0A9R1WMD7"/>
<evidence type="ECO:0000313" key="2">
    <source>
        <dbReference type="Proteomes" id="UP000235145"/>
    </source>
</evidence>
<reference evidence="1 2" key="1">
    <citation type="journal article" date="2017" name="Nat. Commun.">
        <title>Genome assembly with in vitro proximity ligation data and whole-genome triplication in lettuce.</title>
        <authorList>
            <person name="Reyes-Chin-Wo S."/>
            <person name="Wang Z."/>
            <person name="Yang X."/>
            <person name="Kozik A."/>
            <person name="Arikit S."/>
            <person name="Song C."/>
            <person name="Xia L."/>
            <person name="Froenicke L."/>
            <person name="Lavelle D.O."/>
            <person name="Truco M.J."/>
            <person name="Xia R."/>
            <person name="Zhu S."/>
            <person name="Xu C."/>
            <person name="Xu H."/>
            <person name="Xu X."/>
            <person name="Cox K."/>
            <person name="Korf I."/>
            <person name="Meyers B.C."/>
            <person name="Michelmore R.W."/>
        </authorList>
    </citation>
    <scope>NUCLEOTIDE SEQUENCE [LARGE SCALE GENOMIC DNA]</scope>
    <source>
        <strain evidence="2">cv. Salinas</strain>
        <tissue evidence="1">Seedlings</tissue>
    </source>
</reference>
<name>A0A9R1WMD7_LACSA</name>